<evidence type="ECO:0000256" key="3">
    <source>
        <dbReference type="ARBA" id="ARBA00022692"/>
    </source>
</evidence>
<dbReference type="SUPFAM" id="SSF56112">
    <property type="entry name" value="Protein kinase-like (PK-like)"/>
    <property type="match status" value="1"/>
</dbReference>
<dbReference type="GO" id="GO:0033612">
    <property type="term" value="F:receptor serine/threonine kinase binding"/>
    <property type="evidence" value="ECO:0007669"/>
    <property type="project" value="TreeGrafter"/>
</dbReference>
<dbReference type="FunFam" id="3.30.200.20:FF:000125">
    <property type="entry name" value="Protein STRUBBELIG-RECEPTOR FAMILY 8"/>
    <property type="match status" value="1"/>
</dbReference>
<gene>
    <name evidence="15" type="ORF">EJD97_017287</name>
</gene>
<feature type="transmembrane region" description="Helical" evidence="12">
    <location>
        <begin position="290"/>
        <end position="314"/>
    </location>
</feature>
<dbReference type="InterPro" id="IPR017441">
    <property type="entry name" value="Protein_kinase_ATP_BS"/>
</dbReference>
<evidence type="ECO:0000256" key="6">
    <source>
        <dbReference type="ARBA" id="ARBA00022989"/>
    </source>
</evidence>
<keyword evidence="8" id="KW-0675">Receptor</keyword>
<dbReference type="GO" id="GO:0050832">
    <property type="term" value="P:defense response to fungus"/>
    <property type="evidence" value="ECO:0007669"/>
    <property type="project" value="UniProtKB-ARBA"/>
</dbReference>
<keyword evidence="6 12" id="KW-1133">Transmembrane helix</keyword>
<evidence type="ECO:0000256" key="4">
    <source>
        <dbReference type="ARBA" id="ARBA00022729"/>
    </source>
</evidence>
<dbReference type="CDD" id="cd14066">
    <property type="entry name" value="STKc_IRAK"/>
    <property type="match status" value="1"/>
</dbReference>
<feature type="binding site" evidence="10">
    <location>
        <position position="445"/>
    </location>
    <ligand>
        <name>ATP</name>
        <dbReference type="ChEBI" id="CHEBI:30616"/>
    </ligand>
</feature>
<sequence length="718" mass="77461">MRLLPLSLLIGILLYCANYAIADTDPNDASALRVLYSSLNSPGQLTKWNANGGDPCGESWTGITCSAIELLKCEFLSSLLFKISGLGLSGSLGYQLASLTSVTNFDISNNNLGNQLPYQLPPNVQRLNIAANNFNGALPYSVSQMSSLRYLNVSHNQIQGQVTVAFDSLSSLDTLDFSFNSMTGDLPQSFKALTSMNKMYLQNNQFTGTIDVLANLPLDDLNVENNRFTGWVPDHLKGITKSNGNSWNSGSAPPPPPGTPPASRPHHKSGGNNSPSDGGSSGDGGGKSGIGGGAIAGIVISVLVVGAIVAFFVIKKRLKRSSTDIEKHDNQPFAPLAPPEEVHELKTNEASSAPIVKVFEAPAVVNLRPPPIERHKSFDEADIAAKPIVPPKKVNTAKIDARQYSIADLQMATDSFNVDNLIGEGSFGRVYRAQFDDGKVLAVKKINSSALQNPEDFLDIVSEISRLHHPNVTELVGYCSEHGQHLLVYEFHKNGSLHDFLHLSDEESKPLTWNSRVKIALGTARALEYLHEVCSPSLVHKNIKSANIVLDAELNPHLSDSGLASLIADADQALNHNTGSGYGAPEVAMSGLCSIKSDVYSFGVVMLELLTGRKPFDSARTRSEQSLVRWATPQLHDIDALAKMVDPALEGLYPVKSLSRFADVIALCVQPEPEFRPPMSEVVEALVRLVQRANMSKRTFGADQGTSRGETDGPDYEP</sequence>
<dbReference type="PROSITE" id="PS00107">
    <property type="entry name" value="PROTEIN_KINASE_ATP"/>
    <property type="match status" value="1"/>
</dbReference>
<dbReference type="InterPro" id="IPR032675">
    <property type="entry name" value="LRR_dom_sf"/>
</dbReference>
<protein>
    <recommendedName>
        <fullName evidence="14">Protein kinase domain-containing protein</fullName>
    </recommendedName>
</protein>
<keyword evidence="5" id="KW-0677">Repeat</keyword>
<evidence type="ECO:0000313" key="15">
    <source>
        <dbReference type="EMBL" id="TMX03279.1"/>
    </source>
</evidence>
<feature type="compositionally biased region" description="Low complexity" evidence="11">
    <location>
        <begin position="242"/>
        <end position="251"/>
    </location>
</feature>
<evidence type="ECO:0000256" key="13">
    <source>
        <dbReference type="SAM" id="SignalP"/>
    </source>
</evidence>
<keyword evidence="9" id="KW-0325">Glycoprotein</keyword>
<comment type="caution">
    <text evidence="15">The sequence shown here is derived from an EMBL/GenBank/DDBJ whole genome shotgun (WGS) entry which is preliminary data.</text>
</comment>
<dbReference type="Pfam" id="PF08263">
    <property type="entry name" value="LRRNT_2"/>
    <property type="match status" value="1"/>
</dbReference>
<dbReference type="GO" id="GO:0005524">
    <property type="term" value="F:ATP binding"/>
    <property type="evidence" value="ECO:0007669"/>
    <property type="project" value="UniProtKB-UniRule"/>
</dbReference>
<name>A0A6N2C999_SOLCI</name>
<dbReference type="Gene3D" id="3.80.10.10">
    <property type="entry name" value="Ribonuclease Inhibitor"/>
    <property type="match status" value="1"/>
</dbReference>
<dbReference type="EMBL" id="RXGB01000458">
    <property type="protein sequence ID" value="TMX03279.1"/>
    <property type="molecule type" value="Genomic_DNA"/>
</dbReference>
<feature type="compositionally biased region" description="Pro residues" evidence="11">
    <location>
        <begin position="252"/>
        <end position="263"/>
    </location>
</feature>
<feature type="signal peptide" evidence="13">
    <location>
        <begin position="1"/>
        <end position="22"/>
    </location>
</feature>
<dbReference type="InterPro" id="IPR001245">
    <property type="entry name" value="Ser-Thr/Tyr_kinase_cat_dom"/>
</dbReference>
<keyword evidence="4 13" id="KW-0732">Signal</keyword>
<keyword evidence="3 12" id="KW-0812">Transmembrane</keyword>
<keyword evidence="10" id="KW-0547">Nucleotide-binding</keyword>
<dbReference type="InterPro" id="IPR050647">
    <property type="entry name" value="Plant_LRR-RLKs"/>
</dbReference>
<evidence type="ECO:0000256" key="2">
    <source>
        <dbReference type="ARBA" id="ARBA00022614"/>
    </source>
</evidence>
<dbReference type="InterPro" id="IPR000719">
    <property type="entry name" value="Prot_kinase_dom"/>
</dbReference>
<proteinExistence type="predicted"/>
<keyword evidence="2" id="KW-0433">Leucine-rich repeat</keyword>
<evidence type="ECO:0000256" key="11">
    <source>
        <dbReference type="SAM" id="MobiDB-lite"/>
    </source>
</evidence>
<evidence type="ECO:0000256" key="12">
    <source>
        <dbReference type="SAM" id="Phobius"/>
    </source>
</evidence>
<dbReference type="PANTHER" id="PTHR48056:SF44">
    <property type="entry name" value="RECEPTOR PROTEIN KINASE CLAVATA1"/>
    <property type="match status" value="1"/>
</dbReference>
<feature type="chain" id="PRO_5027070749" description="Protein kinase domain-containing protein" evidence="13">
    <location>
        <begin position="23"/>
        <end position="718"/>
    </location>
</feature>
<dbReference type="AlphaFoldDB" id="A0A6N2C999"/>
<dbReference type="FunFam" id="3.80.10.10:FF:000062">
    <property type="entry name" value="protein STRUBBELIG-RECEPTOR FAMILY 3"/>
    <property type="match status" value="1"/>
</dbReference>
<evidence type="ECO:0000256" key="10">
    <source>
        <dbReference type="PROSITE-ProRule" id="PRU10141"/>
    </source>
</evidence>
<evidence type="ECO:0000256" key="5">
    <source>
        <dbReference type="ARBA" id="ARBA00022737"/>
    </source>
</evidence>
<dbReference type="InterPro" id="IPR011009">
    <property type="entry name" value="Kinase-like_dom_sf"/>
</dbReference>
<comment type="subcellular location">
    <subcellularLocation>
        <location evidence="1">Membrane</location>
    </subcellularLocation>
</comment>
<dbReference type="GO" id="GO:0016020">
    <property type="term" value="C:membrane"/>
    <property type="evidence" value="ECO:0007669"/>
    <property type="project" value="UniProtKB-SubCell"/>
</dbReference>
<dbReference type="Gene3D" id="1.10.510.10">
    <property type="entry name" value="Transferase(Phosphotransferase) domain 1"/>
    <property type="match status" value="1"/>
</dbReference>
<dbReference type="Gene3D" id="3.30.200.20">
    <property type="entry name" value="Phosphorylase Kinase, domain 1"/>
    <property type="match status" value="1"/>
</dbReference>
<keyword evidence="7 12" id="KW-0472">Membrane</keyword>
<feature type="domain" description="Protein kinase" evidence="14">
    <location>
        <begin position="416"/>
        <end position="689"/>
    </location>
</feature>
<accession>A0A6N2C999</accession>
<dbReference type="Pfam" id="PF07714">
    <property type="entry name" value="PK_Tyr_Ser-Thr"/>
    <property type="match status" value="1"/>
</dbReference>
<dbReference type="InterPro" id="IPR001611">
    <property type="entry name" value="Leu-rich_rpt"/>
</dbReference>
<keyword evidence="10" id="KW-0067">ATP-binding</keyword>
<evidence type="ECO:0000256" key="1">
    <source>
        <dbReference type="ARBA" id="ARBA00004370"/>
    </source>
</evidence>
<organism evidence="15">
    <name type="scientific">Solanum chilense</name>
    <name type="common">Tomato</name>
    <name type="synonym">Lycopersicon chilense</name>
    <dbReference type="NCBI Taxonomy" id="4083"/>
    <lineage>
        <taxon>Eukaryota</taxon>
        <taxon>Viridiplantae</taxon>
        <taxon>Streptophyta</taxon>
        <taxon>Embryophyta</taxon>
        <taxon>Tracheophyta</taxon>
        <taxon>Spermatophyta</taxon>
        <taxon>Magnoliopsida</taxon>
        <taxon>eudicotyledons</taxon>
        <taxon>Gunneridae</taxon>
        <taxon>Pentapetalae</taxon>
        <taxon>asterids</taxon>
        <taxon>lamiids</taxon>
        <taxon>Solanales</taxon>
        <taxon>Solanaceae</taxon>
        <taxon>Solanoideae</taxon>
        <taxon>Solaneae</taxon>
        <taxon>Solanum</taxon>
        <taxon>Solanum subgen. Lycopersicon</taxon>
    </lineage>
</organism>
<evidence type="ECO:0000256" key="8">
    <source>
        <dbReference type="ARBA" id="ARBA00023170"/>
    </source>
</evidence>
<evidence type="ECO:0000256" key="7">
    <source>
        <dbReference type="ARBA" id="ARBA00023136"/>
    </source>
</evidence>
<feature type="region of interest" description="Disordered" evidence="11">
    <location>
        <begin position="239"/>
        <end position="286"/>
    </location>
</feature>
<evidence type="ECO:0000256" key="9">
    <source>
        <dbReference type="ARBA" id="ARBA00023180"/>
    </source>
</evidence>
<dbReference type="PANTHER" id="PTHR48056">
    <property type="entry name" value="LRR RECEPTOR-LIKE SERINE/THREONINE-PROTEIN KINASE-RELATED"/>
    <property type="match status" value="1"/>
</dbReference>
<dbReference type="GO" id="GO:0004672">
    <property type="term" value="F:protein kinase activity"/>
    <property type="evidence" value="ECO:0007669"/>
    <property type="project" value="InterPro"/>
</dbReference>
<feature type="region of interest" description="Disordered" evidence="11">
    <location>
        <begin position="698"/>
        <end position="718"/>
    </location>
</feature>
<reference evidence="15" key="1">
    <citation type="submission" date="2019-05" db="EMBL/GenBank/DDBJ databases">
        <title>The de novo reference genome and transcriptome assemblies of the wild tomato species Solanum chilense.</title>
        <authorList>
            <person name="Stam R."/>
            <person name="Nosenko T."/>
            <person name="Hoerger A.C."/>
            <person name="Stephan W."/>
            <person name="Seidel M.A."/>
            <person name="Kuhn J.M.M."/>
            <person name="Haberer G."/>
            <person name="Tellier A."/>
        </authorList>
    </citation>
    <scope>NUCLEOTIDE SEQUENCE</scope>
    <source>
        <tissue evidence="15">Mature leaves</tissue>
    </source>
</reference>
<evidence type="ECO:0000259" key="14">
    <source>
        <dbReference type="PROSITE" id="PS50011"/>
    </source>
</evidence>
<dbReference type="FunFam" id="1.10.510.10:FF:000095">
    <property type="entry name" value="protein STRUBBELIG-RECEPTOR FAMILY 8"/>
    <property type="match status" value="1"/>
</dbReference>
<dbReference type="PROSITE" id="PS50011">
    <property type="entry name" value="PROTEIN_KINASE_DOM"/>
    <property type="match status" value="1"/>
</dbReference>
<dbReference type="SUPFAM" id="SSF52058">
    <property type="entry name" value="L domain-like"/>
    <property type="match status" value="1"/>
</dbReference>
<dbReference type="Pfam" id="PF13855">
    <property type="entry name" value="LRR_8"/>
    <property type="match status" value="1"/>
</dbReference>
<dbReference type="InterPro" id="IPR013210">
    <property type="entry name" value="LRR_N_plant-typ"/>
</dbReference>